<keyword evidence="1" id="KW-0813">Transport</keyword>
<evidence type="ECO:0000256" key="3">
    <source>
        <dbReference type="ARBA" id="ARBA00022597"/>
    </source>
</evidence>
<protein>
    <submittedName>
        <fullName evidence="7">Uncharacterized protein</fullName>
    </submittedName>
</protein>
<dbReference type="InterPro" id="IPR003501">
    <property type="entry name" value="PTS_EIIB_2/3"/>
</dbReference>
<evidence type="ECO:0000256" key="5">
    <source>
        <dbReference type="ARBA" id="ARBA00022683"/>
    </source>
</evidence>
<keyword evidence="6" id="KW-0418">Kinase</keyword>
<evidence type="ECO:0000313" key="8">
    <source>
        <dbReference type="Proteomes" id="UP000196503"/>
    </source>
</evidence>
<keyword evidence="3" id="KW-0762">Sugar transport</keyword>
<dbReference type="InterPro" id="IPR036095">
    <property type="entry name" value="PTS_EIIB-like_sf"/>
</dbReference>
<reference evidence="7 8" key="1">
    <citation type="submission" date="2017-05" db="EMBL/GenBank/DDBJ databases">
        <title>The Genome Sequence of Enterococcus faecium 2D5_DIV0622.</title>
        <authorList>
            <consortium name="The Broad Institute Genomics Platform"/>
            <consortium name="The Broad Institute Genomic Center for Infectious Diseases"/>
            <person name="Earl A."/>
            <person name="Manson A."/>
            <person name="Schwartman J."/>
            <person name="Gilmore M."/>
            <person name="Abouelleil A."/>
            <person name="Cao P."/>
            <person name="Chapman S."/>
            <person name="Cusick C."/>
            <person name="Shea T."/>
            <person name="Young S."/>
            <person name="Neafsey D."/>
            <person name="Nusbaum C."/>
            <person name="Birren B."/>
        </authorList>
    </citation>
    <scope>NUCLEOTIDE SEQUENCE [LARGE SCALE GENOMIC DNA]</scope>
    <source>
        <strain evidence="7 8">2D5_DIV0622</strain>
    </source>
</reference>
<evidence type="ECO:0000256" key="4">
    <source>
        <dbReference type="ARBA" id="ARBA00022679"/>
    </source>
</evidence>
<gene>
    <name evidence="7" type="ORF">A5869_001128</name>
</gene>
<dbReference type="Proteomes" id="UP000196503">
    <property type="component" value="Unassembled WGS sequence"/>
</dbReference>
<dbReference type="PROSITE" id="PS51100">
    <property type="entry name" value="PTS_EIIB_TYPE_3"/>
    <property type="match status" value="1"/>
</dbReference>
<evidence type="ECO:0000256" key="6">
    <source>
        <dbReference type="ARBA" id="ARBA00022777"/>
    </source>
</evidence>
<dbReference type="AlphaFoldDB" id="A0A0H2QDJ6"/>
<dbReference type="Pfam" id="PF02302">
    <property type="entry name" value="PTS_IIB"/>
    <property type="match status" value="1"/>
</dbReference>
<comment type="caution">
    <text evidence="7">The sequence shown here is derived from an EMBL/GenBank/DDBJ whole genome shotgun (WGS) entry which is preliminary data.</text>
</comment>
<name>A0A0H2QDJ6_9ENTE</name>
<evidence type="ECO:0000313" key="7">
    <source>
        <dbReference type="EMBL" id="OUZ19478.1"/>
    </source>
</evidence>
<accession>A0A0H2QDJ6</accession>
<keyword evidence="4" id="KW-0808">Transferase</keyword>
<keyword evidence="2" id="KW-0597">Phosphoprotein</keyword>
<dbReference type="EMBL" id="NIBL01000001">
    <property type="protein sequence ID" value="OUZ19478.1"/>
    <property type="molecule type" value="Genomic_DNA"/>
</dbReference>
<dbReference type="Gene3D" id="3.40.50.2300">
    <property type="match status" value="1"/>
</dbReference>
<keyword evidence="5" id="KW-0598">Phosphotransferase system</keyword>
<dbReference type="SUPFAM" id="SSF52794">
    <property type="entry name" value="PTS system IIB component-like"/>
    <property type="match status" value="1"/>
</dbReference>
<dbReference type="PANTHER" id="PTHR34581">
    <property type="entry name" value="PTS SYSTEM N,N'-DIACETYLCHITOBIOSE-SPECIFIC EIIB COMPONENT"/>
    <property type="match status" value="1"/>
</dbReference>
<dbReference type="GO" id="GO:0008982">
    <property type="term" value="F:protein-N(PI)-phosphohistidine-sugar phosphotransferase activity"/>
    <property type="evidence" value="ECO:0007669"/>
    <property type="project" value="InterPro"/>
</dbReference>
<evidence type="ECO:0000256" key="2">
    <source>
        <dbReference type="ARBA" id="ARBA00022553"/>
    </source>
</evidence>
<dbReference type="GO" id="GO:0016301">
    <property type="term" value="F:kinase activity"/>
    <property type="evidence" value="ECO:0007669"/>
    <property type="project" value="UniProtKB-KW"/>
</dbReference>
<proteinExistence type="predicted"/>
<organism evidence="7 8">
    <name type="scientific">Enterococcus cecorum</name>
    <dbReference type="NCBI Taxonomy" id="44008"/>
    <lineage>
        <taxon>Bacteria</taxon>
        <taxon>Bacillati</taxon>
        <taxon>Bacillota</taxon>
        <taxon>Bacilli</taxon>
        <taxon>Lactobacillales</taxon>
        <taxon>Enterococcaceae</taxon>
        <taxon>Enterococcus</taxon>
    </lineage>
</organism>
<dbReference type="GO" id="GO:0009401">
    <property type="term" value="P:phosphoenolpyruvate-dependent sugar phosphotransferase system"/>
    <property type="evidence" value="ECO:0007669"/>
    <property type="project" value="UniProtKB-KW"/>
</dbReference>
<sequence>MKMKNVVLVCTIGMSSSMLISKMQQVIYEQDLPVKVTAISTQEALDYVAQHPTDLVYLSPQVRFMKDKFQLLLSDKQTLVEVLDMTDYGMLNSQNILQHALDLLKVHQKI</sequence>
<dbReference type="InterPro" id="IPR051819">
    <property type="entry name" value="PTS_sugar-specific_EIIB"/>
</dbReference>
<dbReference type="PANTHER" id="PTHR34581:SF2">
    <property type="entry name" value="PTS SYSTEM N,N'-DIACETYLCHITOBIOSE-SPECIFIC EIIB COMPONENT"/>
    <property type="match status" value="1"/>
</dbReference>
<dbReference type="InterPro" id="IPR013012">
    <property type="entry name" value="PTS_EIIB_3"/>
</dbReference>
<evidence type="ECO:0000256" key="1">
    <source>
        <dbReference type="ARBA" id="ARBA00022448"/>
    </source>
</evidence>